<evidence type="ECO:0000313" key="10">
    <source>
        <dbReference type="Proteomes" id="UP001432322"/>
    </source>
</evidence>
<evidence type="ECO:0000256" key="1">
    <source>
        <dbReference type="ARBA" id="ARBA00008134"/>
    </source>
</evidence>
<evidence type="ECO:0000256" key="5">
    <source>
        <dbReference type="ARBA" id="ARBA00040269"/>
    </source>
</evidence>
<evidence type="ECO:0000259" key="8">
    <source>
        <dbReference type="Pfam" id="PF17034"/>
    </source>
</evidence>
<dbReference type="InterPro" id="IPR031488">
    <property type="entry name" value="Zn_ribbon_mio"/>
</dbReference>
<reference evidence="9" key="1">
    <citation type="submission" date="2023-10" db="EMBL/GenBank/DDBJ databases">
        <title>Genome assembly of Pristionchus species.</title>
        <authorList>
            <person name="Yoshida K."/>
            <person name="Sommer R.J."/>
        </authorList>
    </citation>
    <scope>NUCLEOTIDE SEQUENCE</scope>
    <source>
        <strain evidence="9">RS5133</strain>
    </source>
</reference>
<feature type="region of interest" description="Disordered" evidence="7">
    <location>
        <begin position="688"/>
        <end position="764"/>
    </location>
</feature>
<feature type="non-terminal residue" evidence="9">
    <location>
        <position position="1246"/>
    </location>
</feature>
<evidence type="ECO:0000256" key="2">
    <source>
        <dbReference type="ARBA" id="ARBA00009713"/>
    </source>
</evidence>
<dbReference type="Pfam" id="PF17034">
    <property type="entry name" value="zinc_ribbon_16"/>
    <property type="match status" value="1"/>
</dbReference>
<evidence type="ECO:0000313" key="9">
    <source>
        <dbReference type="EMBL" id="GMT20670.1"/>
    </source>
</evidence>
<accession>A0AAV5VRQ7</accession>
<keyword evidence="10" id="KW-1185">Reference proteome</keyword>
<evidence type="ECO:0000256" key="4">
    <source>
        <dbReference type="ARBA" id="ARBA00022737"/>
    </source>
</evidence>
<dbReference type="AlphaFoldDB" id="A0AAV5VRQ7"/>
<dbReference type="PROSITE" id="PS50082">
    <property type="entry name" value="WD_REPEATS_2"/>
    <property type="match status" value="2"/>
</dbReference>
<organism evidence="9 10">
    <name type="scientific">Pristionchus fissidentatus</name>
    <dbReference type="NCBI Taxonomy" id="1538716"/>
    <lineage>
        <taxon>Eukaryota</taxon>
        <taxon>Metazoa</taxon>
        <taxon>Ecdysozoa</taxon>
        <taxon>Nematoda</taxon>
        <taxon>Chromadorea</taxon>
        <taxon>Rhabditida</taxon>
        <taxon>Rhabditina</taxon>
        <taxon>Diplogasteromorpha</taxon>
        <taxon>Diplogasteroidea</taxon>
        <taxon>Neodiplogasteridae</taxon>
        <taxon>Pristionchus</taxon>
    </lineage>
</organism>
<evidence type="ECO:0000256" key="3">
    <source>
        <dbReference type="ARBA" id="ARBA00022574"/>
    </source>
</evidence>
<dbReference type="GO" id="GO:0016239">
    <property type="term" value="P:positive regulation of macroautophagy"/>
    <property type="evidence" value="ECO:0007669"/>
    <property type="project" value="TreeGrafter"/>
</dbReference>
<feature type="compositionally biased region" description="Basic and acidic residues" evidence="7">
    <location>
        <begin position="693"/>
        <end position="702"/>
    </location>
</feature>
<feature type="region of interest" description="Disordered" evidence="7">
    <location>
        <begin position="821"/>
        <end position="874"/>
    </location>
</feature>
<comment type="similarity">
    <text evidence="1">Belongs to the WD repeat WDR24 family.</text>
</comment>
<dbReference type="PANTHER" id="PTHR46200:SF1">
    <property type="entry name" value="GATOR COMPLEX PROTEIN WDR24"/>
    <property type="match status" value="1"/>
</dbReference>
<dbReference type="PANTHER" id="PTHR46200">
    <property type="entry name" value="GATOR COMPLEX PROTEIN WDR24"/>
    <property type="match status" value="1"/>
</dbReference>
<keyword evidence="4" id="KW-0677">Repeat</keyword>
<dbReference type="InterPro" id="IPR037590">
    <property type="entry name" value="WDR24"/>
</dbReference>
<dbReference type="Pfam" id="PF00400">
    <property type="entry name" value="WD40"/>
    <property type="match status" value="2"/>
</dbReference>
<evidence type="ECO:0000256" key="6">
    <source>
        <dbReference type="PROSITE-ProRule" id="PRU00221"/>
    </source>
</evidence>
<feature type="compositionally biased region" description="Low complexity" evidence="7">
    <location>
        <begin position="451"/>
        <end position="482"/>
    </location>
</feature>
<dbReference type="GO" id="GO:0061700">
    <property type="term" value="C:GATOR2 complex"/>
    <property type="evidence" value="ECO:0007669"/>
    <property type="project" value="TreeGrafter"/>
</dbReference>
<dbReference type="InterPro" id="IPR001680">
    <property type="entry name" value="WD40_rpt"/>
</dbReference>
<dbReference type="InterPro" id="IPR036322">
    <property type="entry name" value="WD40_repeat_dom_sf"/>
</dbReference>
<feature type="compositionally biased region" description="Acidic residues" evidence="7">
    <location>
        <begin position="705"/>
        <end position="715"/>
    </location>
</feature>
<gene>
    <name evidence="9" type="ORF">PFISCL1PPCAC_11967</name>
</gene>
<feature type="non-terminal residue" evidence="9">
    <location>
        <position position="1"/>
    </location>
</feature>
<comment type="caution">
    <text evidence="9">The sequence shown here is derived from an EMBL/GenBank/DDBJ whole genome shotgun (WGS) entry which is preliminary data.</text>
</comment>
<dbReference type="EMBL" id="BTSY01000003">
    <property type="protein sequence ID" value="GMT20670.1"/>
    <property type="molecule type" value="Genomic_DNA"/>
</dbReference>
<feature type="domain" description="GATOR2 complex protein MIO zinc-ribbon like" evidence="8">
    <location>
        <begin position="996"/>
        <end position="1029"/>
    </location>
</feature>
<dbReference type="Gene3D" id="2.130.10.10">
    <property type="entry name" value="YVTN repeat-like/Quinoprotein amine dehydrogenase"/>
    <property type="match status" value="2"/>
</dbReference>
<name>A0AAV5VRQ7_9BILA</name>
<dbReference type="Proteomes" id="UP001432322">
    <property type="component" value="Unassembled WGS sequence"/>
</dbReference>
<keyword evidence="3 6" id="KW-0853">WD repeat</keyword>
<feature type="repeat" description="WD" evidence="6">
    <location>
        <begin position="258"/>
        <end position="292"/>
    </location>
</feature>
<protein>
    <recommendedName>
        <fullName evidence="5">GATOR2 complex protein WDR24</fullName>
    </recommendedName>
</protein>
<comment type="similarity">
    <text evidence="2">Belongs to the WD repeat mio family.</text>
</comment>
<evidence type="ECO:0000256" key="7">
    <source>
        <dbReference type="SAM" id="MobiDB-lite"/>
    </source>
</evidence>
<sequence>KFVLCLLVMHGKTEHKRVRIGLKPIAEDGETRPVPRIPANPSDHYSNPERELGIEYDSNDDEPTAVSSVRGRVVQSGEPLDALSFNFTHTRICAGGARGVLKIYNVHEDNTLEETVDFRRIKTKRLTLLYSPLDVTWNPVIENRLASTSTNGAVVFWDVEQGRLNFHYKEHTRSATCIKYHPSEPDIIMSGSKDATVLLYDLRVGSSVSKFAKGGFGLDAVRDLQWCMHAHDLFVSCDDAGTVRLWDRRRTDKPYLHFPAHHGYVSSAQFAPHSRTMLATGGGRDKYIKIWDWSRPIEEGPIYAFETVAAVCKAIWRPHGMGSTQIASCSVVNDTNIHIWDVRRPFMPYASFHDHRDSACAIAFFPNDESKFISGGKDGLVIVHEFPHHARYPINYANDISIDTAPDGLIGVAVNSLAPEKLPFVERQAAESMFSNPKPPKPPFVLQSILSTSASSSSPHSSTSTSSSSGRGTASSSLSTSPAHPMPKRVTIIDPKDRARGPVPTRPQPGCVSLTAALHAAAAANHSTYDPFRGPTQSLIRCGQPEHAAKHLTQRCFVELALEYRMGGATPPQLAGFNSDVAARHGLHDIARAWRLMTGLILHDLRASGYPPEWRTDEIERRRGRQEQLGMQMAEEGEYMARTVYMESGRPQDGARMAVRPTELVADFALDRYEPGFRDDVLLRKKRRGRREKTKEGEKEPAEQVVDDDDTSGEEDGTRGEDAEKRTSRLAKWRMRTRLRAKDKTNMERVPRTEAPSPVHDPMDDDIRYGAFGEYHYGLQPTDVRRKTNEDLAWHGSARSSHTWRTLPDEAFEVQSNVGVRVAPDERRRKKRRAAMKRRDGSSIPGSPTTPLQPQPPLSFSDGSEEDETETAVSSVEDMLRRHADANDIQTCAVISIVFGRLMIDLLGEPLVFSWISAYESMLDRLRLMTAVTEVRKYCMLPAIAEKSLSGTYIKMGCVYCRKLVSGGQCERCSRKVAATLCSVCHRELTGLGWSCEGCGHAAHSKHARDWFDRFPQCPVSGCDCECAHWEPPEDAPPLLLRPTSLKKRPERAPQRAMTVETFLMCDQLMAAQLQEEYYAKRAWKLRAQVGTQAYVRRLIMERHNKVRKLKRHGVKIGMKEYDRWRDLSSSSEEDVVLYRRGKAMRIRRRKKKEKRRRGVFSGVRSGLSPFGLLRGSVVEREDKKEEGKKKRREKHVVVATYGDTDEEEVDDEESELEEVEWACSCGFCMDCLLMADWCGQLDSLA</sequence>
<dbReference type="SUPFAM" id="SSF50978">
    <property type="entry name" value="WD40 repeat-like"/>
    <property type="match status" value="1"/>
</dbReference>
<feature type="compositionally biased region" description="Basic and acidic residues" evidence="7">
    <location>
        <begin position="716"/>
        <end position="727"/>
    </location>
</feature>
<feature type="compositionally biased region" description="Basic residues" evidence="7">
    <location>
        <begin position="728"/>
        <end position="739"/>
    </location>
</feature>
<feature type="region of interest" description="Disordered" evidence="7">
    <location>
        <begin position="29"/>
        <end position="64"/>
    </location>
</feature>
<dbReference type="GO" id="GO:0005774">
    <property type="term" value="C:vacuolar membrane"/>
    <property type="evidence" value="ECO:0007669"/>
    <property type="project" value="TreeGrafter"/>
</dbReference>
<dbReference type="SMART" id="SM00320">
    <property type="entry name" value="WD40"/>
    <property type="match status" value="7"/>
</dbReference>
<dbReference type="GO" id="GO:0005829">
    <property type="term" value="C:cytosol"/>
    <property type="evidence" value="ECO:0007669"/>
    <property type="project" value="TreeGrafter"/>
</dbReference>
<feature type="repeat" description="WD" evidence="6">
    <location>
        <begin position="168"/>
        <end position="210"/>
    </location>
</feature>
<feature type="compositionally biased region" description="Basic and acidic residues" evidence="7">
    <location>
        <begin position="740"/>
        <end position="752"/>
    </location>
</feature>
<feature type="region of interest" description="Disordered" evidence="7">
    <location>
        <begin position="451"/>
        <end position="507"/>
    </location>
</feature>
<dbReference type="GO" id="GO:1904263">
    <property type="term" value="P:positive regulation of TORC1 signaling"/>
    <property type="evidence" value="ECO:0007669"/>
    <property type="project" value="TreeGrafter"/>
</dbReference>
<dbReference type="InterPro" id="IPR015943">
    <property type="entry name" value="WD40/YVTN_repeat-like_dom_sf"/>
</dbReference>
<proteinExistence type="inferred from homology"/>